<dbReference type="AlphaFoldDB" id="A0A1R3WT78"/>
<proteinExistence type="predicted"/>
<sequence>MTDTTNNTPATEMTAWDMASSCLVGLHKSQRKARSEYEAALAASGNNPLGAGVSAAARVINVVAAATRVLEQDMRQHARSAGLVMPQSSSDG</sequence>
<reference evidence="2" key="1">
    <citation type="submission" date="2017-01" db="EMBL/GenBank/DDBJ databases">
        <authorList>
            <person name="Varghese N."/>
            <person name="Submissions S."/>
        </authorList>
    </citation>
    <scope>NUCLEOTIDE SEQUENCE [LARGE SCALE GENOMIC DNA]</scope>
    <source>
        <strain evidence="2">DSM 29591</strain>
    </source>
</reference>
<dbReference type="EMBL" id="FTPR01000001">
    <property type="protein sequence ID" value="SIT81237.1"/>
    <property type="molecule type" value="Genomic_DNA"/>
</dbReference>
<keyword evidence="2" id="KW-1185">Reference proteome</keyword>
<dbReference type="Proteomes" id="UP000186997">
    <property type="component" value="Unassembled WGS sequence"/>
</dbReference>
<dbReference type="STRING" id="287098.SAMN05421665_1238"/>
<evidence type="ECO:0000313" key="2">
    <source>
        <dbReference type="Proteomes" id="UP000186997"/>
    </source>
</evidence>
<protein>
    <submittedName>
        <fullName evidence="1">Uncharacterized protein</fullName>
    </submittedName>
</protein>
<name>A0A1R3WT78_9RHOB</name>
<evidence type="ECO:0000313" key="1">
    <source>
        <dbReference type="EMBL" id="SIT81237.1"/>
    </source>
</evidence>
<accession>A0A1R3WT78</accession>
<gene>
    <name evidence="1" type="ORF">SAMN05421665_1238</name>
</gene>
<organism evidence="1 2">
    <name type="scientific">Yoonia rosea</name>
    <dbReference type="NCBI Taxonomy" id="287098"/>
    <lineage>
        <taxon>Bacteria</taxon>
        <taxon>Pseudomonadati</taxon>
        <taxon>Pseudomonadota</taxon>
        <taxon>Alphaproteobacteria</taxon>
        <taxon>Rhodobacterales</taxon>
        <taxon>Paracoccaceae</taxon>
        <taxon>Yoonia</taxon>
    </lineage>
</organism>